<dbReference type="InterPro" id="IPR037185">
    <property type="entry name" value="EmrE-like"/>
</dbReference>
<feature type="compositionally biased region" description="Acidic residues" evidence="1">
    <location>
        <begin position="1"/>
        <end position="11"/>
    </location>
</feature>
<name>A0ABP1PLL5_9HEXA</name>
<keyword evidence="2" id="KW-0472">Membrane</keyword>
<comment type="caution">
    <text evidence="3">The sequence shown here is derived from an EMBL/GenBank/DDBJ whole genome shotgun (WGS) entry which is preliminary data.</text>
</comment>
<proteinExistence type="predicted"/>
<evidence type="ECO:0008006" key="5">
    <source>
        <dbReference type="Google" id="ProtNLM"/>
    </source>
</evidence>
<keyword evidence="4" id="KW-1185">Reference proteome</keyword>
<protein>
    <recommendedName>
        <fullName evidence="5">Transmembrane protein 42</fullName>
    </recommendedName>
</protein>
<feature type="transmembrane region" description="Helical" evidence="2">
    <location>
        <begin position="89"/>
        <end position="111"/>
    </location>
</feature>
<dbReference type="Gene3D" id="1.10.3730.20">
    <property type="match status" value="1"/>
</dbReference>
<evidence type="ECO:0000313" key="3">
    <source>
        <dbReference type="EMBL" id="CAL8069549.1"/>
    </source>
</evidence>
<dbReference type="PANTHER" id="PTHR31965">
    <property type="entry name" value="TRANSMEMBRANE PROTEIN 42"/>
    <property type="match status" value="1"/>
</dbReference>
<dbReference type="EMBL" id="CAXLJM020000004">
    <property type="protein sequence ID" value="CAL8069549.1"/>
    <property type="molecule type" value="Genomic_DNA"/>
</dbReference>
<evidence type="ECO:0000256" key="2">
    <source>
        <dbReference type="SAM" id="Phobius"/>
    </source>
</evidence>
<sequence>MSDSTDTEDDSVAIRRENGKEMERRSKSISARKGMSLALTSGVFAALGGTCGKFAMNQTETLWFCEEISSVHLNYTRQQSYVMCDKAALYIRGLAFVAMILVNAVMWRTFVQALRYCKTSLEATVTNTAANFFASAVVGQLLFDESVSLMWWLGTLLIVFGLFLMNYGGQVQLTTGKRYRKRKVKSR</sequence>
<evidence type="ECO:0000313" key="4">
    <source>
        <dbReference type="Proteomes" id="UP001642540"/>
    </source>
</evidence>
<gene>
    <name evidence="3" type="ORF">ODALV1_LOCUS827</name>
</gene>
<dbReference type="Proteomes" id="UP001642540">
    <property type="component" value="Unassembled WGS sequence"/>
</dbReference>
<accession>A0ABP1PLL5</accession>
<dbReference type="PANTHER" id="PTHR31965:SF1">
    <property type="entry name" value="TRANSMEMBRANE PROTEIN 42"/>
    <property type="match status" value="1"/>
</dbReference>
<feature type="transmembrane region" description="Helical" evidence="2">
    <location>
        <begin position="34"/>
        <end position="56"/>
    </location>
</feature>
<keyword evidence="2" id="KW-1133">Transmembrane helix</keyword>
<reference evidence="3 4" key="1">
    <citation type="submission" date="2024-08" db="EMBL/GenBank/DDBJ databases">
        <authorList>
            <person name="Cucini C."/>
            <person name="Frati F."/>
        </authorList>
    </citation>
    <scope>NUCLEOTIDE SEQUENCE [LARGE SCALE GENOMIC DNA]</scope>
</reference>
<organism evidence="3 4">
    <name type="scientific">Orchesella dallaii</name>
    <dbReference type="NCBI Taxonomy" id="48710"/>
    <lineage>
        <taxon>Eukaryota</taxon>
        <taxon>Metazoa</taxon>
        <taxon>Ecdysozoa</taxon>
        <taxon>Arthropoda</taxon>
        <taxon>Hexapoda</taxon>
        <taxon>Collembola</taxon>
        <taxon>Entomobryomorpha</taxon>
        <taxon>Entomobryoidea</taxon>
        <taxon>Orchesellidae</taxon>
        <taxon>Orchesellinae</taxon>
        <taxon>Orchesella</taxon>
    </lineage>
</organism>
<dbReference type="SUPFAM" id="SSF103481">
    <property type="entry name" value="Multidrug resistance efflux transporter EmrE"/>
    <property type="match status" value="1"/>
</dbReference>
<keyword evidence="2" id="KW-0812">Transmembrane</keyword>
<evidence type="ECO:0000256" key="1">
    <source>
        <dbReference type="SAM" id="MobiDB-lite"/>
    </source>
</evidence>
<feature type="compositionally biased region" description="Basic and acidic residues" evidence="1">
    <location>
        <begin position="12"/>
        <end position="26"/>
    </location>
</feature>
<feature type="transmembrane region" description="Helical" evidence="2">
    <location>
        <begin position="149"/>
        <end position="168"/>
    </location>
</feature>
<feature type="region of interest" description="Disordered" evidence="1">
    <location>
        <begin position="1"/>
        <end position="29"/>
    </location>
</feature>
<dbReference type="InterPro" id="IPR039632">
    <property type="entry name" value="TMEM42"/>
</dbReference>
<feature type="transmembrane region" description="Helical" evidence="2">
    <location>
        <begin position="123"/>
        <end position="143"/>
    </location>
</feature>